<proteinExistence type="inferred from homology"/>
<evidence type="ECO:0000256" key="1">
    <source>
        <dbReference type="ARBA" id="ARBA00005591"/>
    </source>
</evidence>
<dbReference type="SUPFAM" id="SSF55068">
    <property type="entry name" value="Peptide methionine sulfoxide reductase"/>
    <property type="match status" value="1"/>
</dbReference>
<feature type="active site" evidence="5">
    <location>
        <position position="13"/>
    </location>
</feature>
<feature type="domain" description="Peptide methionine sulphoxide reductase MsrA" evidence="6">
    <location>
        <begin position="6"/>
        <end position="154"/>
    </location>
</feature>
<evidence type="ECO:0000256" key="3">
    <source>
        <dbReference type="ARBA" id="ARBA00047806"/>
    </source>
</evidence>
<sequence>MTNNKKAYIAGGCFWGMEDLFRKQKGIVDTEVGYIGGENENPTYRNHPGHAEGIELIYNPDETNFREILDYFYRIHDPSTVDRQGNDRGSSYRSAIFFQNEEEKETAKEIIDIVDKSGKWNGKIVTTLEPYTKFWPAEPEHQDYLERIPNGYTCHFERFGTFLEK</sequence>
<dbReference type="GO" id="GO:0008113">
    <property type="term" value="F:peptide-methionine (S)-S-oxide reductase activity"/>
    <property type="evidence" value="ECO:0007669"/>
    <property type="project" value="UniProtKB-UniRule"/>
</dbReference>
<dbReference type="InterPro" id="IPR036509">
    <property type="entry name" value="Met_Sox_Rdtase_MsrA_sf"/>
</dbReference>
<dbReference type="Proteomes" id="UP000603715">
    <property type="component" value="Unassembled WGS sequence"/>
</dbReference>
<dbReference type="FunFam" id="3.30.1060.10:FF:000005">
    <property type="entry name" value="Peptide methionine sulfoxide reductase MsrA"/>
    <property type="match status" value="1"/>
</dbReference>
<dbReference type="PANTHER" id="PTHR43774">
    <property type="entry name" value="PEPTIDE METHIONINE SULFOXIDE REDUCTASE"/>
    <property type="match status" value="1"/>
</dbReference>
<accession>A0A9Q3YS47</accession>
<evidence type="ECO:0000313" key="8">
    <source>
        <dbReference type="EMBL" id="MCC9033442.1"/>
    </source>
</evidence>
<protein>
    <recommendedName>
        <fullName evidence="5">Peptide methionine sulfoxide reductase MsrA</fullName>
        <shortName evidence="5">Protein-methionine-S-oxide reductase</shortName>
        <ecNumber evidence="5">1.8.4.11</ecNumber>
    </recommendedName>
    <alternativeName>
        <fullName evidence="5">Peptide-methionine (S)-S-oxide reductase</fullName>
        <shortName evidence="5">Peptide Met(O) reductase</shortName>
    </alternativeName>
</protein>
<dbReference type="EMBL" id="JAJJML010000001">
    <property type="protein sequence ID" value="MCC9033442.1"/>
    <property type="molecule type" value="Genomic_DNA"/>
</dbReference>
<dbReference type="AlphaFoldDB" id="A0A9Q3YS47"/>
<organism evidence="8 10">
    <name type="scientific">Chryseobacterium muglaense</name>
    <dbReference type="NCBI Taxonomy" id="2893752"/>
    <lineage>
        <taxon>Bacteria</taxon>
        <taxon>Pseudomonadati</taxon>
        <taxon>Bacteroidota</taxon>
        <taxon>Flavobacteriia</taxon>
        <taxon>Flavobacteriales</taxon>
        <taxon>Weeksellaceae</taxon>
        <taxon>Chryseobacterium group</taxon>
        <taxon>Chryseobacterium</taxon>
    </lineage>
</organism>
<reference evidence="8" key="1">
    <citation type="submission" date="2021-11" db="EMBL/GenBank/DDBJ databases">
        <title>Description of novel Chryseobacterium species.</title>
        <authorList>
            <person name="Saticioglu I.B."/>
            <person name="Ay H."/>
            <person name="Altun S."/>
            <person name="Duman M."/>
        </authorList>
    </citation>
    <scope>NUCLEOTIDE SEQUENCE</scope>
    <source>
        <strain evidence="8">C-39</strain>
    </source>
</reference>
<reference evidence="9" key="2">
    <citation type="submission" date="2023-07" db="EMBL/GenBank/DDBJ databases">
        <title>Description of novel Chryseobacterium sp. strain C-2.</title>
        <authorList>
            <person name="Saticioglu I.B."/>
        </authorList>
    </citation>
    <scope>NUCLEOTIDE SEQUENCE [LARGE SCALE GENOMIC DNA]</scope>
    <source>
        <strain evidence="9">C-2</strain>
    </source>
</reference>
<comment type="similarity">
    <text evidence="1 5">Belongs to the MsrA Met sulfoxide reductase family.</text>
</comment>
<evidence type="ECO:0000256" key="4">
    <source>
        <dbReference type="ARBA" id="ARBA00048782"/>
    </source>
</evidence>
<reference evidence="7" key="3">
    <citation type="submission" date="2024-05" db="EMBL/GenBank/DDBJ databases">
        <title>Description of novel Chryseobacterium sp. strain C-2.</title>
        <authorList>
            <person name="Saticioglu I.B."/>
        </authorList>
    </citation>
    <scope>NUCLEOTIDE SEQUENCE</scope>
    <source>
        <strain evidence="7">C-2</strain>
    </source>
</reference>
<dbReference type="PANTHER" id="PTHR43774:SF1">
    <property type="entry name" value="PEPTIDE METHIONINE SULFOXIDE REDUCTASE MSRA 2"/>
    <property type="match status" value="1"/>
</dbReference>
<keyword evidence="9" id="KW-1185">Reference proteome</keyword>
<keyword evidence="2 5" id="KW-0560">Oxidoreductase</keyword>
<evidence type="ECO:0000256" key="5">
    <source>
        <dbReference type="HAMAP-Rule" id="MF_01401"/>
    </source>
</evidence>
<dbReference type="Proteomes" id="UP001107960">
    <property type="component" value="Unassembled WGS sequence"/>
</dbReference>
<dbReference type="InterPro" id="IPR002569">
    <property type="entry name" value="Met_Sox_Rdtase_MsrA_dom"/>
</dbReference>
<dbReference type="Pfam" id="PF01625">
    <property type="entry name" value="PMSR"/>
    <property type="match status" value="1"/>
</dbReference>
<comment type="catalytic activity">
    <reaction evidence="3 5">
        <text>L-methionyl-[protein] + [thioredoxin]-disulfide + H2O = L-methionyl-(S)-S-oxide-[protein] + [thioredoxin]-dithiol</text>
        <dbReference type="Rhea" id="RHEA:14217"/>
        <dbReference type="Rhea" id="RHEA-COMP:10698"/>
        <dbReference type="Rhea" id="RHEA-COMP:10700"/>
        <dbReference type="Rhea" id="RHEA-COMP:12313"/>
        <dbReference type="Rhea" id="RHEA-COMP:12315"/>
        <dbReference type="ChEBI" id="CHEBI:15377"/>
        <dbReference type="ChEBI" id="CHEBI:16044"/>
        <dbReference type="ChEBI" id="CHEBI:29950"/>
        <dbReference type="ChEBI" id="CHEBI:44120"/>
        <dbReference type="ChEBI" id="CHEBI:50058"/>
        <dbReference type="EC" id="1.8.4.11"/>
    </reaction>
</comment>
<evidence type="ECO:0000313" key="9">
    <source>
        <dbReference type="Proteomes" id="UP000603715"/>
    </source>
</evidence>
<comment type="catalytic activity">
    <reaction evidence="4 5">
        <text>[thioredoxin]-disulfide + L-methionine + H2O = L-methionine (S)-S-oxide + [thioredoxin]-dithiol</text>
        <dbReference type="Rhea" id="RHEA:19993"/>
        <dbReference type="Rhea" id="RHEA-COMP:10698"/>
        <dbReference type="Rhea" id="RHEA-COMP:10700"/>
        <dbReference type="ChEBI" id="CHEBI:15377"/>
        <dbReference type="ChEBI" id="CHEBI:29950"/>
        <dbReference type="ChEBI" id="CHEBI:50058"/>
        <dbReference type="ChEBI" id="CHEBI:57844"/>
        <dbReference type="ChEBI" id="CHEBI:58772"/>
        <dbReference type="EC" id="1.8.4.11"/>
    </reaction>
</comment>
<dbReference type="RefSeq" id="WP_191179627.1">
    <property type="nucleotide sequence ID" value="NZ_JACXXP010000011.1"/>
</dbReference>
<name>A0A9Q3YS47_9FLAO</name>
<comment type="caution">
    <text evidence="8">The sequence shown here is derived from an EMBL/GenBank/DDBJ whole genome shotgun (WGS) entry which is preliminary data.</text>
</comment>
<gene>
    <name evidence="5 8" type="primary">msrA</name>
    <name evidence="7" type="ORF">IEW27_11015</name>
    <name evidence="8" type="ORF">LNP80_04115</name>
</gene>
<dbReference type="HAMAP" id="MF_01401">
    <property type="entry name" value="MsrA"/>
    <property type="match status" value="1"/>
</dbReference>
<dbReference type="NCBIfam" id="TIGR00401">
    <property type="entry name" value="msrA"/>
    <property type="match status" value="1"/>
</dbReference>
<dbReference type="Gene3D" id="3.30.1060.10">
    <property type="entry name" value="Peptide methionine sulphoxide reductase MsrA"/>
    <property type="match status" value="1"/>
</dbReference>
<evidence type="ECO:0000259" key="6">
    <source>
        <dbReference type="Pfam" id="PF01625"/>
    </source>
</evidence>
<evidence type="ECO:0000313" key="10">
    <source>
        <dbReference type="Proteomes" id="UP001107960"/>
    </source>
</evidence>
<evidence type="ECO:0000313" key="7">
    <source>
        <dbReference type="EMBL" id="MBD3905117.1"/>
    </source>
</evidence>
<comment type="function">
    <text evidence="5">Has an important function as a repair enzyme for proteins that have been inactivated by oxidation. Catalyzes the reversible oxidation-reduction of methionine sulfoxide in proteins to methionine.</text>
</comment>
<dbReference type="EMBL" id="JACXXP010000011">
    <property type="protein sequence ID" value="MBD3905117.1"/>
    <property type="molecule type" value="Genomic_DNA"/>
</dbReference>
<dbReference type="EC" id="1.8.4.11" evidence="5"/>
<evidence type="ECO:0000256" key="2">
    <source>
        <dbReference type="ARBA" id="ARBA00023002"/>
    </source>
</evidence>